<accession>A0A4P9Y2Y4</accession>
<evidence type="ECO:0000256" key="1">
    <source>
        <dbReference type="SAM" id="MobiDB-lite"/>
    </source>
</evidence>
<feature type="compositionally biased region" description="Pro residues" evidence="1">
    <location>
        <begin position="132"/>
        <end position="142"/>
    </location>
</feature>
<gene>
    <name evidence="3" type="ORF">BJ684DRAFT_16536</name>
</gene>
<dbReference type="EMBL" id="KZ988130">
    <property type="protein sequence ID" value="RKP13024.1"/>
    <property type="molecule type" value="Genomic_DNA"/>
</dbReference>
<evidence type="ECO:0000313" key="3">
    <source>
        <dbReference type="EMBL" id="RKP13024.1"/>
    </source>
</evidence>
<keyword evidence="2" id="KW-0812">Transmembrane</keyword>
<keyword evidence="4" id="KW-1185">Reference proteome</keyword>
<name>A0A4P9Y2Y4_9FUNG</name>
<keyword evidence="2" id="KW-0472">Membrane</keyword>
<reference evidence="4" key="1">
    <citation type="journal article" date="2018" name="Nat. Microbiol.">
        <title>Leveraging single-cell genomics to expand the fungal tree of life.</title>
        <authorList>
            <person name="Ahrendt S.R."/>
            <person name="Quandt C.A."/>
            <person name="Ciobanu D."/>
            <person name="Clum A."/>
            <person name="Salamov A."/>
            <person name="Andreopoulos B."/>
            <person name="Cheng J.F."/>
            <person name="Woyke T."/>
            <person name="Pelin A."/>
            <person name="Henrissat B."/>
            <person name="Reynolds N.K."/>
            <person name="Benny G.L."/>
            <person name="Smith M.E."/>
            <person name="James T.Y."/>
            <person name="Grigoriev I.V."/>
        </authorList>
    </citation>
    <scope>NUCLEOTIDE SEQUENCE [LARGE SCALE GENOMIC DNA]</scope>
</reference>
<feature type="compositionally biased region" description="Polar residues" evidence="1">
    <location>
        <begin position="390"/>
        <end position="405"/>
    </location>
</feature>
<feature type="compositionally biased region" description="Polar residues" evidence="1">
    <location>
        <begin position="283"/>
        <end position="295"/>
    </location>
</feature>
<dbReference type="AlphaFoldDB" id="A0A4P9Y2Y4"/>
<feature type="compositionally biased region" description="Basic and acidic residues" evidence="1">
    <location>
        <begin position="353"/>
        <end position="363"/>
    </location>
</feature>
<feature type="transmembrane region" description="Helical" evidence="2">
    <location>
        <begin position="217"/>
        <end position="236"/>
    </location>
</feature>
<feature type="compositionally biased region" description="Low complexity" evidence="1">
    <location>
        <begin position="369"/>
        <end position="379"/>
    </location>
</feature>
<feature type="region of interest" description="Disordered" evidence="1">
    <location>
        <begin position="129"/>
        <end position="160"/>
    </location>
</feature>
<protein>
    <submittedName>
        <fullName evidence="3">Uncharacterized protein</fullName>
    </submittedName>
</protein>
<feature type="compositionally biased region" description="Polar residues" evidence="1">
    <location>
        <begin position="320"/>
        <end position="332"/>
    </location>
</feature>
<keyword evidence="2" id="KW-1133">Transmembrane helix</keyword>
<feature type="transmembrane region" description="Helical" evidence="2">
    <location>
        <begin position="188"/>
        <end position="211"/>
    </location>
</feature>
<evidence type="ECO:0000313" key="4">
    <source>
        <dbReference type="Proteomes" id="UP000267251"/>
    </source>
</evidence>
<organism evidence="3 4">
    <name type="scientific">Piptocephalis cylindrospora</name>
    <dbReference type="NCBI Taxonomy" id="1907219"/>
    <lineage>
        <taxon>Eukaryota</taxon>
        <taxon>Fungi</taxon>
        <taxon>Fungi incertae sedis</taxon>
        <taxon>Zoopagomycota</taxon>
        <taxon>Zoopagomycotina</taxon>
        <taxon>Zoopagomycetes</taxon>
        <taxon>Zoopagales</taxon>
        <taxon>Piptocephalidaceae</taxon>
        <taxon>Piptocephalis</taxon>
    </lineage>
</organism>
<evidence type="ECO:0000256" key="2">
    <source>
        <dbReference type="SAM" id="Phobius"/>
    </source>
</evidence>
<proteinExistence type="predicted"/>
<dbReference type="Proteomes" id="UP000267251">
    <property type="component" value="Unassembled WGS sequence"/>
</dbReference>
<feature type="region of interest" description="Disordered" evidence="1">
    <location>
        <begin position="273"/>
        <end position="405"/>
    </location>
</feature>
<sequence>MRLNELNQCSRLVKSGYSDTVMMRREEQQDPSAWPVLRVLRESLSSLPSLYHFLPFFLSLSLPPSLLTLSYIPPLPSFPPHPYPLSFPVAFSLTFPSPMPSPGSPPLPPPIVTVQEPSRPSTVYGVVTSPSLPRPPALPSPPLGTDQNRVSTLAPPSRANTVSTYSSTVLEEGARQAHPMVAAMRRQLIVAHLCRIFLLFVIVALIIFGVYRTTTKWYIWAAWMGVISILLALGHLRSLRKRLHLIKEPGASGETYSTPYSISGYGRNPMMRPNPVAPLHGHSQVSASTLQNGASPSMGELGLDPLPSYTEASSIPPAYGNQTLGRASSRSEGSPPPVDAPSGEVHRSGLSHVLHEEVADDPHVMALASSSPPGEGPSSAHTSPPREDPSSTATAPATHPHSPSE</sequence>